<evidence type="ECO:0000313" key="3">
    <source>
        <dbReference type="Proteomes" id="UP001208570"/>
    </source>
</evidence>
<keyword evidence="3" id="KW-1185">Reference proteome</keyword>
<comment type="caution">
    <text evidence="2">The sequence shown here is derived from an EMBL/GenBank/DDBJ whole genome shotgun (WGS) entry which is preliminary data.</text>
</comment>
<reference evidence="2" key="1">
    <citation type="journal article" date="2023" name="Mol. Biol. Evol.">
        <title>Third-Generation Sequencing Reveals the Adaptive Role of the Epigenome in Three Deep-Sea Polychaetes.</title>
        <authorList>
            <person name="Perez M."/>
            <person name="Aroh O."/>
            <person name="Sun Y."/>
            <person name="Lan Y."/>
            <person name="Juniper S.K."/>
            <person name="Young C.R."/>
            <person name="Angers B."/>
            <person name="Qian P.Y."/>
        </authorList>
    </citation>
    <scope>NUCLEOTIDE SEQUENCE</scope>
    <source>
        <strain evidence="2">P08H-3</strain>
    </source>
</reference>
<proteinExistence type="predicted"/>
<feature type="compositionally biased region" description="Polar residues" evidence="1">
    <location>
        <begin position="1"/>
        <end position="25"/>
    </location>
</feature>
<name>A0AAD9JFQ5_9ANNE</name>
<gene>
    <name evidence="2" type="ORF">LSH36_350g03013</name>
</gene>
<feature type="region of interest" description="Disordered" evidence="1">
    <location>
        <begin position="102"/>
        <end position="127"/>
    </location>
</feature>
<evidence type="ECO:0000313" key="2">
    <source>
        <dbReference type="EMBL" id="KAK2151806.1"/>
    </source>
</evidence>
<feature type="region of interest" description="Disordered" evidence="1">
    <location>
        <begin position="164"/>
        <end position="188"/>
    </location>
</feature>
<accession>A0AAD9JFQ5</accession>
<organism evidence="2 3">
    <name type="scientific">Paralvinella palmiformis</name>
    <dbReference type="NCBI Taxonomy" id="53620"/>
    <lineage>
        <taxon>Eukaryota</taxon>
        <taxon>Metazoa</taxon>
        <taxon>Spiralia</taxon>
        <taxon>Lophotrochozoa</taxon>
        <taxon>Annelida</taxon>
        <taxon>Polychaeta</taxon>
        <taxon>Sedentaria</taxon>
        <taxon>Canalipalpata</taxon>
        <taxon>Terebellida</taxon>
        <taxon>Terebelliformia</taxon>
        <taxon>Alvinellidae</taxon>
        <taxon>Paralvinella</taxon>
    </lineage>
</organism>
<dbReference type="Proteomes" id="UP001208570">
    <property type="component" value="Unassembled WGS sequence"/>
</dbReference>
<sequence>MPVTKLLTTTPNSSFHASPSPTSPSDIDKPSPQKRICIKLENGTKMFVSPGLAARLKHNSKHLDQDELVEPVSGDASLDDCGLFGFRYSEDEAADDVVMLNHGTKKPNPTEYGSSEKDGTWPRKKRGRLSSLRAALKPIFGRSSKSRTPEFGDCRQRDRVPLREAHSEESVLGPTTKKATPTKKKFSNQRKKLRTARCLSEPMLERVAESMTGEKSFSGGEDDLNLFYNRRPLDGVCLTTRVRCVRTDTATDVVVHRTAICNGGERYRVAIVDPHRQSDNNMPSSQCLLRTLDNGLMTGQGSLLPRCRLSTTKIVTILEPNGVNPDTSEIVRMPQSAGVGENSSDSQTVSSGKHLRPFGFGFDGDRCDYDDRMENSAAWTSNHGYIGSSPMPDDDVSGCRSPIGQECSGALVGGRQPAELSPTSSEESRLSIGHQHLFAKRKPHSVRGEKVLNSGVKKRLHSSKSDPTLLNPTEDNLLKATASSQNDLRNSTYDCYDNGNEADSSSSSEYDSSVMVSRDSGKVHRQCYNFTEDGLIIDDVDSPDEGRCIPNRLPEYLRLDVDDPVPSSSPEDGAEPLSGSPRNDTAWISHVFSDKVNQIKKGMSHVIG</sequence>
<feature type="compositionally biased region" description="Polar residues" evidence="1">
    <location>
        <begin position="465"/>
        <end position="474"/>
    </location>
</feature>
<dbReference type="AlphaFoldDB" id="A0AAD9JFQ5"/>
<feature type="region of interest" description="Disordered" evidence="1">
    <location>
        <begin position="559"/>
        <end position="585"/>
    </location>
</feature>
<dbReference type="EMBL" id="JAODUP010000350">
    <property type="protein sequence ID" value="KAK2151806.1"/>
    <property type="molecule type" value="Genomic_DNA"/>
</dbReference>
<protein>
    <submittedName>
        <fullName evidence="2">Uncharacterized protein</fullName>
    </submittedName>
</protein>
<feature type="region of interest" description="Disordered" evidence="1">
    <location>
        <begin position="1"/>
        <end position="33"/>
    </location>
</feature>
<feature type="region of interest" description="Disordered" evidence="1">
    <location>
        <begin position="407"/>
        <end position="518"/>
    </location>
</feature>
<feature type="compositionally biased region" description="Low complexity" evidence="1">
    <location>
        <begin position="503"/>
        <end position="517"/>
    </location>
</feature>
<evidence type="ECO:0000256" key="1">
    <source>
        <dbReference type="SAM" id="MobiDB-lite"/>
    </source>
</evidence>
<feature type="compositionally biased region" description="Polar residues" evidence="1">
    <location>
        <begin position="481"/>
        <end position="493"/>
    </location>
</feature>